<sequence>MFPLMSRILRTLAILAIVCAQVFGVQRGYSCDHGDAVVETDAEHCHRVVTDNHEDEVPCSGGSSKDCEDQGEKAPHAPVSVDLQASPASLASLAAPSYVAVQVEDFSVYDWIVPQVLTVSHFTTPPFDTGGDSLPSAAVQVVRCMVILV</sequence>
<comment type="caution">
    <text evidence="2">The sequence shown here is derived from an EMBL/GenBank/DDBJ whole genome shotgun (WGS) entry which is preliminary data.</text>
</comment>
<feature type="compositionally biased region" description="Basic and acidic residues" evidence="1">
    <location>
        <begin position="65"/>
        <end position="75"/>
    </location>
</feature>
<evidence type="ECO:0000313" key="2">
    <source>
        <dbReference type="EMBL" id="GEP44443.1"/>
    </source>
</evidence>
<dbReference type="EMBL" id="BKAG01000030">
    <property type="protein sequence ID" value="GEP44443.1"/>
    <property type="molecule type" value="Genomic_DNA"/>
</dbReference>
<keyword evidence="3" id="KW-1185">Reference proteome</keyword>
<reference evidence="2 3" key="1">
    <citation type="submission" date="2019-07" db="EMBL/GenBank/DDBJ databases">
        <title>Whole genome shotgun sequence of Brevifollis gellanilyticus NBRC 108608.</title>
        <authorList>
            <person name="Hosoyama A."/>
            <person name="Uohara A."/>
            <person name="Ohji S."/>
            <person name="Ichikawa N."/>
        </authorList>
    </citation>
    <scope>NUCLEOTIDE SEQUENCE [LARGE SCALE GENOMIC DNA]</scope>
    <source>
        <strain evidence="2 3">NBRC 108608</strain>
    </source>
</reference>
<evidence type="ECO:0000256" key="1">
    <source>
        <dbReference type="SAM" id="MobiDB-lite"/>
    </source>
</evidence>
<name>A0A512MCH5_9BACT</name>
<feature type="region of interest" description="Disordered" evidence="1">
    <location>
        <begin position="56"/>
        <end position="76"/>
    </location>
</feature>
<organism evidence="2 3">
    <name type="scientific">Brevifollis gellanilyticus</name>
    <dbReference type="NCBI Taxonomy" id="748831"/>
    <lineage>
        <taxon>Bacteria</taxon>
        <taxon>Pseudomonadati</taxon>
        <taxon>Verrucomicrobiota</taxon>
        <taxon>Verrucomicrobiia</taxon>
        <taxon>Verrucomicrobiales</taxon>
        <taxon>Verrucomicrobiaceae</taxon>
    </lineage>
</organism>
<evidence type="ECO:0000313" key="3">
    <source>
        <dbReference type="Proteomes" id="UP000321577"/>
    </source>
</evidence>
<proteinExistence type="predicted"/>
<protein>
    <submittedName>
        <fullName evidence="2">Uncharacterized protein</fullName>
    </submittedName>
</protein>
<dbReference type="AlphaFoldDB" id="A0A512MCH5"/>
<gene>
    <name evidence="2" type="ORF">BGE01nite_37340</name>
</gene>
<dbReference type="Proteomes" id="UP000321577">
    <property type="component" value="Unassembled WGS sequence"/>
</dbReference>
<accession>A0A512MCH5</accession>